<keyword evidence="1" id="KW-0732">Signal</keyword>
<gene>
    <name evidence="2" type="ORF">TAT_000005200</name>
    <name evidence="3" type="ORF">TAV_000005200</name>
</gene>
<name>A0A3B0MEY0_THEAN</name>
<protein>
    <submittedName>
        <fullName evidence="2">Theileria-specific sub-telomeric protein, SVSP family, putative</fullName>
    </submittedName>
</protein>
<dbReference type="AlphaFoldDB" id="A0A3B0MEY0"/>
<evidence type="ECO:0000313" key="2">
    <source>
        <dbReference type="EMBL" id="SVP88182.1"/>
    </source>
</evidence>
<organism evidence="2">
    <name type="scientific">Theileria annulata</name>
    <dbReference type="NCBI Taxonomy" id="5874"/>
    <lineage>
        <taxon>Eukaryota</taxon>
        <taxon>Sar</taxon>
        <taxon>Alveolata</taxon>
        <taxon>Apicomplexa</taxon>
        <taxon>Aconoidasida</taxon>
        <taxon>Piroplasmida</taxon>
        <taxon>Theileriidae</taxon>
        <taxon>Theileria</taxon>
    </lineage>
</organism>
<accession>A0A3B0MEY0</accession>
<dbReference type="EMBL" id="UIVS01000001">
    <property type="protein sequence ID" value="SVP89363.1"/>
    <property type="molecule type" value="Genomic_DNA"/>
</dbReference>
<sequence>MNKCVIYTYIIILILIGYSRCSDKHTDQYLDGQLDDEDDNFDVRVKELENLLDEEDNYDLIEANIESIIEDDDISSGAVDIETGFQHPPHQTYQPPQLHYEPYQQYYAGYPPVPYPPYQPHPGYQPQPTPQYGPYVPYQSYYPEPHQPYGPYQPQPVPIDEGIQESIDEPQYVEKQRKKPKKKKYKSILFLKKDQDGKLVEMDSEDCKMAFSDSFKSKFIIKGKLEEIFFEGETVWKHMDGNDYPSFVAYNKIIKKFLIFVGQRFFLSRKVSDTWKISSRKVPKYLRMFTKDDEGNDVKITDNQYDFEVTQRGEVIYKIVPGVKCNKIMINEKSIYINRFNKGFPLSVYLNLEGELIVEFKNCTILFKIIDGDYRPLITKRR</sequence>
<dbReference type="VEuPathDB" id="PiroplasmaDB:TA05540"/>
<proteinExistence type="predicted"/>
<evidence type="ECO:0000313" key="3">
    <source>
        <dbReference type="EMBL" id="SVP89363.1"/>
    </source>
</evidence>
<reference evidence="2" key="1">
    <citation type="submission" date="2018-07" db="EMBL/GenBank/DDBJ databases">
        <authorList>
            <person name="Quirk P.G."/>
            <person name="Krulwich T.A."/>
        </authorList>
    </citation>
    <scope>NUCLEOTIDE SEQUENCE</scope>
    <source>
        <strain evidence="2">Anand</strain>
    </source>
</reference>
<dbReference type="SUPFAM" id="SSF81995">
    <property type="entry name" value="beta-sandwich domain of Sec23/24"/>
    <property type="match status" value="1"/>
</dbReference>
<evidence type="ECO:0000256" key="1">
    <source>
        <dbReference type="SAM" id="SignalP"/>
    </source>
</evidence>
<feature type="chain" id="PRO_5036335354" evidence="1">
    <location>
        <begin position="22"/>
        <end position="382"/>
    </location>
</feature>
<dbReference type="EMBL" id="UIVT01000001">
    <property type="protein sequence ID" value="SVP88182.1"/>
    <property type="molecule type" value="Genomic_DNA"/>
</dbReference>
<dbReference type="VEuPathDB" id="PiroplasmaDB:TA16030"/>
<feature type="signal peptide" evidence="1">
    <location>
        <begin position="1"/>
        <end position="21"/>
    </location>
</feature>